<evidence type="ECO:0000256" key="2">
    <source>
        <dbReference type="ARBA" id="ARBA00022692"/>
    </source>
</evidence>
<dbReference type="GO" id="GO:0005886">
    <property type="term" value="C:plasma membrane"/>
    <property type="evidence" value="ECO:0007669"/>
    <property type="project" value="UniProtKB-ARBA"/>
</dbReference>
<feature type="disulfide bond" evidence="11">
    <location>
        <begin position="33"/>
        <end position="51"/>
    </location>
</feature>
<evidence type="ECO:0008006" key="17">
    <source>
        <dbReference type="Google" id="ProtNLM"/>
    </source>
</evidence>
<keyword evidence="2 13" id="KW-0812">Transmembrane</keyword>
<dbReference type="PROSITE" id="PS50050">
    <property type="entry name" value="TNFR_NGFR_2"/>
    <property type="match status" value="2"/>
</dbReference>
<feature type="domain" description="Death" evidence="14">
    <location>
        <begin position="235"/>
        <end position="304"/>
    </location>
</feature>
<dbReference type="FunFam" id="1.10.533.10:FF:000043">
    <property type="entry name" value="Tumor necrosis factor receptor superfamily member 10A"/>
    <property type="match status" value="1"/>
</dbReference>
<feature type="repeat" description="TNFR-Cys" evidence="11">
    <location>
        <begin position="10"/>
        <end position="51"/>
    </location>
</feature>
<sequence>MEEASGDCTPCTDKVDYTNYSNTLSSCLLCRICKSGEEEKSPCTSTKDTECQCKPGTFRREDAPEFCYKCSTRCPDGMVVATPCSPFSDLKCVDRKSGASQLVIGIVAASVLLLLVLIAYVFRRFFIQGRAVDPKCMDKVLFWRSHPLRGPGALDNAHNNMLINRDSLTDLVPEQEVEEQVKPTDVTAQSQGEEPAGAEGSHTRGRLLVPANGADPTENLRLFFDDFATIVPCDSWDSLMRKLGLTQNEILLVREGVRVPRDALYEMLEAWVSNKGREASVNTLLDALEKLGQRLAKQNIQDHLLNSGKYVYEESKEGSAVSV</sequence>
<evidence type="ECO:0000259" key="15">
    <source>
        <dbReference type="PROSITE" id="PS50050"/>
    </source>
</evidence>
<evidence type="ECO:0000256" key="3">
    <source>
        <dbReference type="ARBA" id="ARBA00022703"/>
    </source>
</evidence>
<evidence type="ECO:0000313" key="16">
    <source>
        <dbReference type="Ensembl" id="ENSBMSP00010002668.1"/>
    </source>
</evidence>
<feature type="disulfide bond" evidence="11">
    <location>
        <begin position="30"/>
        <end position="43"/>
    </location>
</feature>
<dbReference type="PROSITE" id="PS50017">
    <property type="entry name" value="DEATH_DOMAIN"/>
    <property type="match status" value="1"/>
</dbReference>
<dbReference type="InterPro" id="IPR020465">
    <property type="entry name" value="TNFR_10"/>
</dbReference>
<dbReference type="InterPro" id="IPR034024">
    <property type="entry name" value="TNFRSF10_N"/>
</dbReference>
<dbReference type="CDD" id="cd10580">
    <property type="entry name" value="TNFRSF10"/>
    <property type="match status" value="1"/>
</dbReference>
<dbReference type="Gene3D" id="2.10.50.10">
    <property type="entry name" value="Tumor Necrosis Factor Receptor, subunit A, domain 2"/>
    <property type="match status" value="3"/>
</dbReference>
<dbReference type="SMART" id="SM00208">
    <property type="entry name" value="TNFR"/>
    <property type="match status" value="2"/>
</dbReference>
<evidence type="ECO:0000256" key="13">
    <source>
        <dbReference type="SAM" id="Phobius"/>
    </source>
</evidence>
<keyword evidence="10" id="KW-0325">Glycoprotein</keyword>
<keyword evidence="8 11" id="KW-1015">Disulfide bond</keyword>
<dbReference type="SUPFAM" id="SSF47986">
    <property type="entry name" value="DEATH domain"/>
    <property type="match status" value="1"/>
</dbReference>
<dbReference type="InterPro" id="IPR052491">
    <property type="entry name" value="TNFRSF10"/>
</dbReference>
<dbReference type="GO" id="GO:0045569">
    <property type="term" value="F:TRAIL binding"/>
    <property type="evidence" value="ECO:0007669"/>
    <property type="project" value="InterPro"/>
</dbReference>
<dbReference type="InterPro" id="IPR034029">
    <property type="entry name" value="TNFRSF10A/B_death"/>
</dbReference>
<dbReference type="FunFam" id="2.10.50.10:FF:000004">
    <property type="entry name" value="Tumor necrosis factor receptor superfamily member 6"/>
    <property type="match status" value="1"/>
</dbReference>
<dbReference type="SUPFAM" id="SSF57586">
    <property type="entry name" value="TNF receptor-like"/>
    <property type="match status" value="3"/>
</dbReference>
<proteinExistence type="predicted"/>
<dbReference type="Gene3D" id="1.10.533.10">
    <property type="entry name" value="Death Domain, Fas"/>
    <property type="match status" value="1"/>
</dbReference>
<keyword evidence="6 13" id="KW-1133">Transmembrane helix</keyword>
<evidence type="ECO:0000256" key="9">
    <source>
        <dbReference type="ARBA" id="ARBA00023170"/>
    </source>
</evidence>
<dbReference type="PANTHER" id="PTHR46330:SF1">
    <property type="entry name" value="TUMOR NECROSIS FACTOR RECEPTOR SUPERFAMILY MEMBER 10B"/>
    <property type="match status" value="1"/>
</dbReference>
<feature type="domain" description="TNFR-Cys" evidence="15">
    <location>
        <begin position="10"/>
        <end position="51"/>
    </location>
</feature>
<feature type="region of interest" description="Disordered" evidence="12">
    <location>
        <begin position="175"/>
        <end position="209"/>
    </location>
</feature>
<dbReference type="GO" id="GO:0009986">
    <property type="term" value="C:cell surface"/>
    <property type="evidence" value="ECO:0007669"/>
    <property type="project" value="UniProtKB-ARBA"/>
</dbReference>
<evidence type="ECO:0000256" key="7">
    <source>
        <dbReference type="ARBA" id="ARBA00023136"/>
    </source>
</evidence>
<dbReference type="GeneTree" id="ENSGT00940000162957"/>
<dbReference type="CDD" id="cd08315">
    <property type="entry name" value="Death_TRAILR_DR4_DR5"/>
    <property type="match status" value="1"/>
</dbReference>
<evidence type="ECO:0000256" key="8">
    <source>
        <dbReference type="ARBA" id="ARBA00023157"/>
    </source>
</evidence>
<dbReference type="Pfam" id="PF00020">
    <property type="entry name" value="TNFR_c6"/>
    <property type="match status" value="2"/>
</dbReference>
<dbReference type="AlphaFoldDB" id="A0A8C0C8R9"/>
<dbReference type="PRINTS" id="PR01956">
    <property type="entry name" value="TNFACTORR10"/>
</dbReference>
<feature type="repeat" description="TNFR-Cys" evidence="11">
    <location>
        <begin position="52"/>
        <end position="92"/>
    </location>
</feature>
<evidence type="ECO:0000256" key="12">
    <source>
        <dbReference type="SAM" id="MobiDB-lite"/>
    </source>
</evidence>
<comment type="caution">
    <text evidence="11">Lacks conserved residue(s) required for the propagation of feature annotation.</text>
</comment>
<evidence type="ECO:0000256" key="10">
    <source>
        <dbReference type="ARBA" id="ARBA00023180"/>
    </source>
</evidence>
<comment type="subcellular location">
    <subcellularLocation>
        <location evidence="1">Membrane</location>
        <topology evidence="1">Single-pass type I membrane protein</topology>
    </subcellularLocation>
</comment>
<keyword evidence="7 13" id="KW-0472">Membrane</keyword>
<dbReference type="InterPro" id="IPR001368">
    <property type="entry name" value="TNFR/NGFR_Cys_rich_reg"/>
</dbReference>
<dbReference type="SMART" id="SM00005">
    <property type="entry name" value="DEATH"/>
    <property type="match status" value="1"/>
</dbReference>
<name>A0A8C0C8R9_BALMU</name>
<reference evidence="16" key="1">
    <citation type="submission" date="2023-09" db="UniProtKB">
        <authorList>
            <consortium name="Ensembl"/>
        </authorList>
    </citation>
    <scope>IDENTIFICATION</scope>
</reference>
<dbReference type="OMA" id="ENQQYPH"/>
<dbReference type="PANTHER" id="PTHR46330">
    <property type="entry name" value="TUMOR NECROSIS FACTOR RECEPTOR SUPERFAMILY MEMBER 10B"/>
    <property type="match status" value="1"/>
</dbReference>
<dbReference type="Pfam" id="PF00531">
    <property type="entry name" value="Death"/>
    <property type="match status" value="1"/>
</dbReference>
<dbReference type="InterPro" id="IPR011029">
    <property type="entry name" value="DEATH-like_dom_sf"/>
</dbReference>
<evidence type="ECO:0000256" key="4">
    <source>
        <dbReference type="ARBA" id="ARBA00022729"/>
    </source>
</evidence>
<protein>
    <recommendedName>
        <fullName evidence="17">Tumor necrosis factor receptor superfamily member 10A</fullName>
    </recommendedName>
</protein>
<keyword evidence="4" id="KW-0732">Signal</keyword>
<evidence type="ECO:0000259" key="14">
    <source>
        <dbReference type="PROSITE" id="PS50017"/>
    </source>
</evidence>
<keyword evidence="9" id="KW-0675">Receptor</keyword>
<keyword evidence="3" id="KW-0053">Apoptosis</keyword>
<dbReference type="GO" id="GO:0071260">
    <property type="term" value="P:cellular response to mechanical stimulus"/>
    <property type="evidence" value="ECO:0007669"/>
    <property type="project" value="UniProtKB-ARBA"/>
</dbReference>
<dbReference type="InterPro" id="IPR000488">
    <property type="entry name" value="Death_dom"/>
</dbReference>
<organism evidence="16">
    <name type="scientific">Balaenoptera musculus</name>
    <name type="common">Blue whale</name>
    <dbReference type="NCBI Taxonomy" id="9771"/>
    <lineage>
        <taxon>Eukaryota</taxon>
        <taxon>Metazoa</taxon>
        <taxon>Chordata</taxon>
        <taxon>Craniata</taxon>
        <taxon>Vertebrata</taxon>
        <taxon>Euteleostomi</taxon>
        <taxon>Mammalia</taxon>
        <taxon>Eutheria</taxon>
        <taxon>Laurasiatheria</taxon>
        <taxon>Artiodactyla</taxon>
        <taxon>Whippomorpha</taxon>
        <taxon>Cetacea</taxon>
        <taxon>Mysticeti</taxon>
        <taxon>Balaenopteridae</taxon>
        <taxon>Balaenoptera</taxon>
    </lineage>
</organism>
<evidence type="ECO:0000256" key="11">
    <source>
        <dbReference type="PROSITE-ProRule" id="PRU00206"/>
    </source>
</evidence>
<evidence type="ECO:0000256" key="5">
    <source>
        <dbReference type="ARBA" id="ARBA00022737"/>
    </source>
</evidence>
<accession>A0A8C0C8R9</accession>
<dbReference type="Ensembl" id="ENSBMST00010002941.1">
    <property type="protein sequence ID" value="ENSBMSP00010002668.1"/>
    <property type="gene ID" value="ENSBMSG00010002015.1"/>
</dbReference>
<keyword evidence="5" id="KW-0677">Repeat</keyword>
<dbReference type="FunFam" id="2.10.50.10:FF:000016">
    <property type="entry name" value="Tumor necrosis factor receptor superfamily member 10B"/>
    <property type="match status" value="1"/>
</dbReference>
<evidence type="ECO:0000256" key="1">
    <source>
        <dbReference type="ARBA" id="ARBA00004479"/>
    </source>
</evidence>
<evidence type="ECO:0000256" key="6">
    <source>
        <dbReference type="ARBA" id="ARBA00022989"/>
    </source>
</evidence>
<feature type="disulfide bond" evidence="11">
    <location>
        <begin position="74"/>
        <end position="92"/>
    </location>
</feature>
<dbReference type="GO" id="GO:0005035">
    <property type="term" value="F:death receptor activity"/>
    <property type="evidence" value="ECO:0007669"/>
    <property type="project" value="UniProtKB-ARBA"/>
</dbReference>
<feature type="domain" description="TNFR-Cys" evidence="15">
    <location>
        <begin position="52"/>
        <end position="92"/>
    </location>
</feature>
<dbReference type="GO" id="GO:0043065">
    <property type="term" value="P:positive regulation of apoptotic process"/>
    <property type="evidence" value="ECO:0007669"/>
    <property type="project" value="TreeGrafter"/>
</dbReference>
<dbReference type="GO" id="GO:0036462">
    <property type="term" value="P:TRAIL-activated apoptotic signaling pathway"/>
    <property type="evidence" value="ECO:0007669"/>
    <property type="project" value="TreeGrafter"/>
</dbReference>
<feature type="transmembrane region" description="Helical" evidence="13">
    <location>
        <begin position="102"/>
        <end position="122"/>
    </location>
</feature>